<sequence length="331" mass="34418">MSGSTRTPTLADVAETAGVSLSTASLTFSGNKPVAEATRERVLAAAAALGYRGPNPLARNLRQGRSGVVGVAVGQLSEAFRDPATLPLFDAMSEVLGAAGLGLLLMADDDGHARLPLDAVIFDICGRDVWMPYDDLVARGVPLVVIEGPAWPGTTYVDIEHRRGSAELARHLRGLGHDRVATVTLEPSQPQREREAGLREVYADLEVVGACASDLTAAQEVVGAWLDTDPDATALVCQSDVQAAGAVLEARRRGLSVPGDLSVAGFDGVATPWLDLELTTVVQPIAEKGRTAARAALARIEGEAVADVVLPVELRVGGSTGPAPRRDAQGG</sequence>
<keyword evidence="3" id="KW-0804">Transcription</keyword>
<feature type="domain" description="HTH lacI-type" evidence="4">
    <location>
        <begin position="8"/>
        <end position="63"/>
    </location>
</feature>
<dbReference type="RefSeq" id="WP_378519884.1">
    <property type="nucleotide sequence ID" value="NZ_CBCSDI010000044.1"/>
</dbReference>
<dbReference type="Pfam" id="PF13377">
    <property type="entry name" value="Peripla_BP_3"/>
    <property type="match status" value="1"/>
</dbReference>
<keyword evidence="1" id="KW-0805">Transcription regulation</keyword>
<dbReference type="Pfam" id="PF00356">
    <property type="entry name" value="LacI"/>
    <property type="match status" value="1"/>
</dbReference>
<dbReference type="InterPro" id="IPR028082">
    <property type="entry name" value="Peripla_BP_I"/>
</dbReference>
<dbReference type="PANTHER" id="PTHR30146:SF138">
    <property type="entry name" value="TRANSCRIPTIONAL REGULATORY PROTEIN"/>
    <property type="match status" value="1"/>
</dbReference>
<organism evidence="5 6">
    <name type="scientific">Nocardioides zeicaulis</name>
    <dbReference type="NCBI Taxonomy" id="1776857"/>
    <lineage>
        <taxon>Bacteria</taxon>
        <taxon>Bacillati</taxon>
        <taxon>Actinomycetota</taxon>
        <taxon>Actinomycetes</taxon>
        <taxon>Propionibacteriales</taxon>
        <taxon>Nocardioidaceae</taxon>
        <taxon>Nocardioides</taxon>
    </lineage>
</organism>
<dbReference type="SMART" id="SM00354">
    <property type="entry name" value="HTH_LACI"/>
    <property type="match status" value="1"/>
</dbReference>
<comment type="caution">
    <text evidence="5">The sequence shown here is derived from an EMBL/GenBank/DDBJ whole genome shotgun (WGS) entry which is preliminary data.</text>
</comment>
<keyword evidence="2 5" id="KW-0238">DNA-binding</keyword>
<evidence type="ECO:0000256" key="2">
    <source>
        <dbReference type="ARBA" id="ARBA00023125"/>
    </source>
</evidence>
<dbReference type="SUPFAM" id="SSF53822">
    <property type="entry name" value="Periplasmic binding protein-like I"/>
    <property type="match status" value="1"/>
</dbReference>
<reference evidence="5 6" key="1">
    <citation type="submission" date="2024-09" db="EMBL/GenBank/DDBJ databases">
        <authorList>
            <person name="Sun Q."/>
            <person name="Mori K."/>
        </authorList>
    </citation>
    <scope>NUCLEOTIDE SEQUENCE [LARGE SCALE GENOMIC DNA]</scope>
    <source>
        <strain evidence="5 6">CCM 8654</strain>
    </source>
</reference>
<dbReference type="Gene3D" id="3.40.50.2300">
    <property type="match status" value="2"/>
</dbReference>
<dbReference type="PROSITE" id="PS50932">
    <property type="entry name" value="HTH_LACI_2"/>
    <property type="match status" value="1"/>
</dbReference>
<proteinExistence type="predicted"/>
<gene>
    <name evidence="5" type="ORF">ACFFJG_16540</name>
</gene>
<dbReference type="CDD" id="cd01392">
    <property type="entry name" value="HTH_LacI"/>
    <property type="match status" value="1"/>
</dbReference>
<protein>
    <submittedName>
        <fullName evidence="5">LacI family DNA-binding transcriptional regulator</fullName>
    </submittedName>
</protein>
<dbReference type="InterPro" id="IPR000843">
    <property type="entry name" value="HTH_LacI"/>
</dbReference>
<dbReference type="SUPFAM" id="SSF47413">
    <property type="entry name" value="lambda repressor-like DNA-binding domains"/>
    <property type="match status" value="1"/>
</dbReference>
<evidence type="ECO:0000259" key="4">
    <source>
        <dbReference type="PROSITE" id="PS50932"/>
    </source>
</evidence>
<dbReference type="InterPro" id="IPR010982">
    <property type="entry name" value="Lambda_DNA-bd_dom_sf"/>
</dbReference>
<dbReference type="EMBL" id="JBHLXH010000002">
    <property type="protein sequence ID" value="MFC0224096.1"/>
    <property type="molecule type" value="Genomic_DNA"/>
</dbReference>
<evidence type="ECO:0000256" key="1">
    <source>
        <dbReference type="ARBA" id="ARBA00023015"/>
    </source>
</evidence>
<name>A0ABV6E587_9ACTN</name>
<keyword evidence="6" id="KW-1185">Reference proteome</keyword>
<dbReference type="Gene3D" id="1.10.260.40">
    <property type="entry name" value="lambda repressor-like DNA-binding domains"/>
    <property type="match status" value="1"/>
</dbReference>
<evidence type="ECO:0000256" key="3">
    <source>
        <dbReference type="ARBA" id="ARBA00023163"/>
    </source>
</evidence>
<accession>A0ABV6E587</accession>
<evidence type="ECO:0000313" key="5">
    <source>
        <dbReference type="EMBL" id="MFC0224096.1"/>
    </source>
</evidence>
<dbReference type="InterPro" id="IPR046335">
    <property type="entry name" value="LacI/GalR-like_sensor"/>
</dbReference>
<dbReference type="PANTHER" id="PTHR30146">
    <property type="entry name" value="LACI-RELATED TRANSCRIPTIONAL REPRESSOR"/>
    <property type="match status" value="1"/>
</dbReference>
<evidence type="ECO:0000313" key="6">
    <source>
        <dbReference type="Proteomes" id="UP001589698"/>
    </source>
</evidence>
<dbReference type="GO" id="GO:0003677">
    <property type="term" value="F:DNA binding"/>
    <property type="evidence" value="ECO:0007669"/>
    <property type="project" value="UniProtKB-KW"/>
</dbReference>
<dbReference type="Proteomes" id="UP001589698">
    <property type="component" value="Unassembled WGS sequence"/>
</dbReference>